<keyword evidence="3" id="KW-1185">Reference proteome</keyword>
<reference evidence="2 3" key="1">
    <citation type="journal article" date="2024" name="BMC Genomics">
        <title>De novo assembly and annotation of Popillia japonica's genome with initial clues to its potential as an invasive pest.</title>
        <authorList>
            <person name="Cucini C."/>
            <person name="Boschi S."/>
            <person name="Funari R."/>
            <person name="Cardaioli E."/>
            <person name="Iannotti N."/>
            <person name="Marturano G."/>
            <person name="Paoli F."/>
            <person name="Bruttini M."/>
            <person name="Carapelli A."/>
            <person name="Frati F."/>
            <person name="Nardi F."/>
        </authorList>
    </citation>
    <scope>NUCLEOTIDE SEQUENCE [LARGE SCALE GENOMIC DNA]</scope>
    <source>
        <strain evidence="2">DMR45628</strain>
    </source>
</reference>
<keyword evidence="1" id="KW-0472">Membrane</keyword>
<keyword evidence="1" id="KW-1133">Transmembrane helix</keyword>
<evidence type="ECO:0000313" key="3">
    <source>
        <dbReference type="Proteomes" id="UP001458880"/>
    </source>
</evidence>
<keyword evidence="1" id="KW-0812">Transmembrane</keyword>
<feature type="transmembrane region" description="Helical" evidence="1">
    <location>
        <begin position="66"/>
        <end position="83"/>
    </location>
</feature>
<gene>
    <name evidence="2" type="ORF">QE152_g24905</name>
</gene>
<dbReference type="Proteomes" id="UP001458880">
    <property type="component" value="Unassembled WGS sequence"/>
</dbReference>
<proteinExistence type="predicted"/>
<protein>
    <submittedName>
        <fullName evidence="2">Uncharacterized protein</fullName>
    </submittedName>
</protein>
<dbReference type="EMBL" id="JASPKY010000264">
    <property type="protein sequence ID" value="KAK9712408.1"/>
    <property type="molecule type" value="Genomic_DNA"/>
</dbReference>
<comment type="caution">
    <text evidence="2">The sequence shown here is derived from an EMBL/GenBank/DDBJ whole genome shotgun (WGS) entry which is preliminary data.</text>
</comment>
<evidence type="ECO:0000256" key="1">
    <source>
        <dbReference type="SAM" id="Phobius"/>
    </source>
</evidence>
<accession>A0AAW1K254</accession>
<dbReference type="AlphaFoldDB" id="A0AAW1K254"/>
<sequence>METNKDLGVPEDILECAKVVSLNLLPQKSREIYEYAYQRFIDWCKGKNVQVYSEDVVIVYFSNFRLAVYALVTIFPVAVNVGYKEGYRYE</sequence>
<evidence type="ECO:0000313" key="2">
    <source>
        <dbReference type="EMBL" id="KAK9712408.1"/>
    </source>
</evidence>
<name>A0AAW1K254_POPJA</name>
<organism evidence="2 3">
    <name type="scientific">Popillia japonica</name>
    <name type="common">Japanese beetle</name>
    <dbReference type="NCBI Taxonomy" id="7064"/>
    <lineage>
        <taxon>Eukaryota</taxon>
        <taxon>Metazoa</taxon>
        <taxon>Ecdysozoa</taxon>
        <taxon>Arthropoda</taxon>
        <taxon>Hexapoda</taxon>
        <taxon>Insecta</taxon>
        <taxon>Pterygota</taxon>
        <taxon>Neoptera</taxon>
        <taxon>Endopterygota</taxon>
        <taxon>Coleoptera</taxon>
        <taxon>Polyphaga</taxon>
        <taxon>Scarabaeiformia</taxon>
        <taxon>Scarabaeidae</taxon>
        <taxon>Rutelinae</taxon>
        <taxon>Popillia</taxon>
    </lineage>
</organism>